<dbReference type="PROSITE" id="PS50893">
    <property type="entry name" value="ABC_TRANSPORTER_2"/>
    <property type="match status" value="2"/>
</dbReference>
<proteinExistence type="predicted"/>
<keyword evidence="6" id="KW-0762">Sugar transport</keyword>
<protein>
    <submittedName>
        <fullName evidence="6">ABC-type sugar transport system ATPase subunit</fullName>
    </submittedName>
</protein>
<keyword evidence="1" id="KW-0813">Transport</keyword>
<keyword evidence="4" id="KW-0067">ATP-binding</keyword>
<keyword evidence="2" id="KW-0677">Repeat</keyword>
<dbReference type="InterPro" id="IPR027417">
    <property type="entry name" value="P-loop_NTPase"/>
</dbReference>
<evidence type="ECO:0000256" key="3">
    <source>
        <dbReference type="ARBA" id="ARBA00022741"/>
    </source>
</evidence>
<feature type="domain" description="ABC transporter" evidence="5">
    <location>
        <begin position="255"/>
        <end position="500"/>
    </location>
</feature>
<evidence type="ECO:0000256" key="2">
    <source>
        <dbReference type="ARBA" id="ARBA00022737"/>
    </source>
</evidence>
<dbReference type="Proteomes" id="UP001519343">
    <property type="component" value="Unassembled WGS sequence"/>
</dbReference>
<accession>A0ABS4GW29</accession>
<dbReference type="PROSITE" id="PS00211">
    <property type="entry name" value="ABC_TRANSPORTER_1"/>
    <property type="match status" value="1"/>
</dbReference>
<dbReference type="SMART" id="SM00382">
    <property type="entry name" value="AAA"/>
    <property type="match status" value="2"/>
</dbReference>
<dbReference type="CDD" id="cd03215">
    <property type="entry name" value="ABC_Carb_Monos_II"/>
    <property type="match status" value="1"/>
</dbReference>
<comment type="caution">
    <text evidence="6">The sequence shown here is derived from an EMBL/GenBank/DDBJ whole genome shotgun (WGS) entry which is preliminary data.</text>
</comment>
<evidence type="ECO:0000313" key="6">
    <source>
        <dbReference type="EMBL" id="MBP1934302.1"/>
    </source>
</evidence>
<evidence type="ECO:0000256" key="4">
    <source>
        <dbReference type="ARBA" id="ARBA00022840"/>
    </source>
</evidence>
<dbReference type="InterPro" id="IPR017871">
    <property type="entry name" value="ABC_transporter-like_CS"/>
</dbReference>
<sequence length="502" mass="55744">MGETILQVKGITKTFPGVKALDQVSFDLKTGEVHALLGENGAGKSTLMQVLGGIYQPDAGELILQGKSVRFKHAYDATTRGISVVFQELSLVPNLSIAENIFANRQPTNRFNLIKKEKMYEEARKLLQLFDEDIHPGTLVKFLSPATQQVIEILKAISYNPKVLILDEPTSSLTTVEVEKLFANIRKLQQQGIAVIYISHHLNEIFEIANRVTVLRDGKYVGTEPIESLTEDKIIQMMVGRELTNMYGDRPSDAEIGEEIFTVQGLTRKGACYDISFSLKRGEILGIAGLVGAGRTELGRTIFGAEPADSGAIYLKGQKISIRSPKQAIQQGIGYLTENRKEQGLFLERTMKDNAIAPNLKRFTSRGLDFINEKMVDQTTERYREHFRVITPSIKQKVGRLSGGNQQKVLLSMWVGIEPKVLIVDEPTRGVDVGAKSEIYQHLRQLAKQGVGLIVISSDLPEVMGISDRILVMREGKMVAEFQKEQFTQERIIAAASGVLIS</sequence>
<dbReference type="InterPro" id="IPR003593">
    <property type="entry name" value="AAA+_ATPase"/>
</dbReference>
<evidence type="ECO:0000256" key="1">
    <source>
        <dbReference type="ARBA" id="ARBA00022448"/>
    </source>
</evidence>
<dbReference type="CDD" id="cd03216">
    <property type="entry name" value="ABC_Carb_Monos_I"/>
    <property type="match status" value="1"/>
</dbReference>
<keyword evidence="7" id="KW-1185">Reference proteome</keyword>
<evidence type="ECO:0000313" key="7">
    <source>
        <dbReference type="Proteomes" id="UP001519343"/>
    </source>
</evidence>
<gene>
    <name evidence="6" type="ORF">J2Z37_004322</name>
</gene>
<keyword evidence="3" id="KW-0547">Nucleotide-binding</keyword>
<evidence type="ECO:0000259" key="5">
    <source>
        <dbReference type="PROSITE" id="PS50893"/>
    </source>
</evidence>
<dbReference type="InterPro" id="IPR050107">
    <property type="entry name" value="ABC_carbohydrate_import_ATPase"/>
</dbReference>
<dbReference type="Pfam" id="PF00005">
    <property type="entry name" value="ABC_tran"/>
    <property type="match status" value="2"/>
</dbReference>
<reference evidence="6 7" key="1">
    <citation type="submission" date="2021-03" db="EMBL/GenBank/DDBJ databases">
        <title>Genomic Encyclopedia of Type Strains, Phase IV (KMG-IV): sequencing the most valuable type-strain genomes for metagenomic binning, comparative biology and taxonomic classification.</title>
        <authorList>
            <person name="Goeker M."/>
        </authorList>
    </citation>
    <scope>NUCLEOTIDE SEQUENCE [LARGE SCALE GENOMIC DNA]</scope>
    <source>
        <strain evidence="6 7">DSM 24738</strain>
    </source>
</reference>
<dbReference type="PANTHER" id="PTHR43790">
    <property type="entry name" value="CARBOHYDRATE TRANSPORT ATP-BINDING PROTEIN MG119-RELATED"/>
    <property type="match status" value="1"/>
</dbReference>
<dbReference type="RefSeq" id="WP_209812307.1">
    <property type="nucleotide sequence ID" value="NZ_JAGGKT010000019.1"/>
</dbReference>
<dbReference type="SUPFAM" id="SSF52540">
    <property type="entry name" value="P-loop containing nucleoside triphosphate hydrolases"/>
    <property type="match status" value="2"/>
</dbReference>
<feature type="domain" description="ABC transporter" evidence="5">
    <location>
        <begin position="6"/>
        <end position="242"/>
    </location>
</feature>
<dbReference type="InterPro" id="IPR003439">
    <property type="entry name" value="ABC_transporter-like_ATP-bd"/>
</dbReference>
<organism evidence="6 7">
    <name type="scientific">Ammoniphilus resinae</name>
    <dbReference type="NCBI Taxonomy" id="861532"/>
    <lineage>
        <taxon>Bacteria</taxon>
        <taxon>Bacillati</taxon>
        <taxon>Bacillota</taxon>
        <taxon>Bacilli</taxon>
        <taxon>Bacillales</taxon>
        <taxon>Paenibacillaceae</taxon>
        <taxon>Aneurinibacillus group</taxon>
        <taxon>Ammoniphilus</taxon>
    </lineage>
</organism>
<dbReference type="EMBL" id="JAGGKT010000019">
    <property type="protein sequence ID" value="MBP1934302.1"/>
    <property type="molecule type" value="Genomic_DNA"/>
</dbReference>
<dbReference type="Gene3D" id="3.40.50.300">
    <property type="entry name" value="P-loop containing nucleotide triphosphate hydrolases"/>
    <property type="match status" value="2"/>
</dbReference>
<name>A0ABS4GW29_9BACL</name>
<dbReference type="PANTHER" id="PTHR43790:SF9">
    <property type="entry name" value="GALACTOFURANOSE TRANSPORTER ATP-BINDING PROTEIN YTFR"/>
    <property type="match status" value="1"/>
</dbReference>